<keyword evidence="3" id="KW-1185">Reference proteome</keyword>
<feature type="compositionally biased region" description="Polar residues" evidence="1">
    <location>
        <begin position="31"/>
        <end position="42"/>
    </location>
</feature>
<dbReference type="Proteomes" id="UP001224775">
    <property type="component" value="Unassembled WGS sequence"/>
</dbReference>
<gene>
    <name evidence="2" type="ORF">QTG54_008123</name>
</gene>
<proteinExistence type="predicted"/>
<evidence type="ECO:0000313" key="3">
    <source>
        <dbReference type="Proteomes" id="UP001224775"/>
    </source>
</evidence>
<dbReference type="EMBL" id="JATAAI010000014">
    <property type="protein sequence ID" value="KAK1740871.1"/>
    <property type="molecule type" value="Genomic_DNA"/>
</dbReference>
<feature type="compositionally biased region" description="Basic and acidic residues" evidence="1">
    <location>
        <begin position="484"/>
        <end position="493"/>
    </location>
</feature>
<feature type="compositionally biased region" description="Polar residues" evidence="1">
    <location>
        <begin position="455"/>
        <end position="469"/>
    </location>
</feature>
<dbReference type="AlphaFoldDB" id="A0AAD8Y6Z1"/>
<organism evidence="2 3">
    <name type="scientific">Skeletonema marinoi</name>
    <dbReference type="NCBI Taxonomy" id="267567"/>
    <lineage>
        <taxon>Eukaryota</taxon>
        <taxon>Sar</taxon>
        <taxon>Stramenopiles</taxon>
        <taxon>Ochrophyta</taxon>
        <taxon>Bacillariophyta</taxon>
        <taxon>Coscinodiscophyceae</taxon>
        <taxon>Thalassiosirophycidae</taxon>
        <taxon>Thalassiosirales</taxon>
        <taxon>Skeletonemataceae</taxon>
        <taxon>Skeletonema</taxon>
        <taxon>Skeletonema marinoi-dohrnii complex</taxon>
    </lineage>
</organism>
<name>A0AAD8Y6Z1_9STRA</name>
<feature type="compositionally biased region" description="Polar residues" evidence="1">
    <location>
        <begin position="155"/>
        <end position="174"/>
    </location>
</feature>
<evidence type="ECO:0000256" key="1">
    <source>
        <dbReference type="SAM" id="MobiDB-lite"/>
    </source>
</evidence>
<feature type="compositionally biased region" description="Low complexity" evidence="1">
    <location>
        <begin position="1"/>
        <end position="12"/>
    </location>
</feature>
<feature type="region of interest" description="Disordered" evidence="1">
    <location>
        <begin position="121"/>
        <end position="187"/>
    </location>
</feature>
<reference evidence="2" key="1">
    <citation type="submission" date="2023-06" db="EMBL/GenBank/DDBJ databases">
        <title>Survivors Of The Sea: Transcriptome response of Skeletonema marinoi to long-term dormancy.</title>
        <authorList>
            <person name="Pinder M.I.M."/>
            <person name="Kourtchenko O."/>
            <person name="Robertson E.K."/>
            <person name="Larsson T."/>
            <person name="Maumus F."/>
            <person name="Osuna-Cruz C.M."/>
            <person name="Vancaester E."/>
            <person name="Stenow R."/>
            <person name="Vandepoele K."/>
            <person name="Ploug H."/>
            <person name="Bruchert V."/>
            <person name="Godhe A."/>
            <person name="Topel M."/>
        </authorList>
    </citation>
    <scope>NUCLEOTIDE SEQUENCE</scope>
    <source>
        <strain evidence="2">R05AC</strain>
    </source>
</reference>
<sequence length="627" mass="69579">MSSSGGNSSTNSVQNAEDSSGASSAGSTSTQWPSAPSSPQNNDMRELQNILDHALHDPFSTHPNIVSHLKDNIKTHCKEAAKKILEADVLLALRMIVSPILMRIGVEDGGSDELNHDEMEIEKTKDTQDVSNTDDSSSHHDSKGNDNDHGCDNNFVENKSLHGSFNNADQNSNHSDSEDHFDRSILPNSDDISHPQWFYGFWGQCYNDYRRVGPHDGYDIIARWARHKNHVPKEQQVEDSALVEGKKNQLLQCRFADGDDEPCTEGEKPKKKGWDRRLWRLPDNHQFIVCQETIASPYSTEPGIVTKPASKRQKSISELDKIDDDDTANALGALMANTVQRHLESGGDEGGVTSSDDLTPAHIGDVHGKPRLYPLKHMQSPIGKQRAPESYYLPITSNWPKCPRCNEAARPAVLMFEDLDWVYNKQQEKRWQNWCKSLLKICKHRARGDNCDHLSLSSASTAGNGSDMSETGWENVFDEDRVDDAERAEDRTSRVPRATTSLAFSGEDTNSLKSEGDEENENTIEQNENSIEQNEKPPEPTSSSPLKVCILEIGCGYNVPTCRAISESVVSKLTSLGGDATLVRINPAHPESDDSSVEGNVISIMKKGLVSLKLIDDEYCKLLNQDT</sequence>
<feature type="compositionally biased region" description="Basic and acidic residues" evidence="1">
    <location>
        <begin position="136"/>
        <end position="151"/>
    </location>
</feature>
<feature type="region of interest" description="Disordered" evidence="1">
    <location>
        <begin position="1"/>
        <end position="43"/>
    </location>
</feature>
<feature type="compositionally biased region" description="Low complexity" evidence="1">
    <location>
        <begin position="19"/>
        <end position="30"/>
    </location>
</feature>
<feature type="region of interest" description="Disordered" evidence="1">
    <location>
        <begin position="453"/>
        <end position="544"/>
    </location>
</feature>
<feature type="region of interest" description="Disordered" evidence="1">
    <location>
        <begin position="344"/>
        <end position="365"/>
    </location>
</feature>
<comment type="caution">
    <text evidence="2">The sequence shown here is derived from an EMBL/GenBank/DDBJ whole genome shotgun (WGS) entry which is preliminary data.</text>
</comment>
<evidence type="ECO:0000313" key="2">
    <source>
        <dbReference type="EMBL" id="KAK1740871.1"/>
    </source>
</evidence>
<feature type="compositionally biased region" description="Polar residues" evidence="1">
    <location>
        <begin position="498"/>
        <end position="513"/>
    </location>
</feature>
<accession>A0AAD8Y6Z1</accession>
<protein>
    <submittedName>
        <fullName evidence="2">Sirtuin family protein</fullName>
    </submittedName>
</protein>
<feature type="compositionally biased region" description="Low complexity" evidence="1">
    <location>
        <begin position="523"/>
        <end position="532"/>
    </location>
</feature>